<dbReference type="Proteomes" id="UP000005324">
    <property type="component" value="Unassembled WGS sequence"/>
</dbReference>
<gene>
    <name evidence="1" type="ORF">HMPREF0731_2426</name>
</gene>
<reference evidence="1 2" key="1">
    <citation type="submission" date="2010-04" db="EMBL/GenBank/DDBJ databases">
        <authorList>
            <person name="Qin X."/>
            <person name="Bachman B."/>
            <person name="Battles P."/>
            <person name="Bell A."/>
            <person name="Bess C."/>
            <person name="Bickham C."/>
            <person name="Chaboub L."/>
            <person name="Chen D."/>
            <person name="Coyle M."/>
            <person name="Deiros D.R."/>
            <person name="Dinh H."/>
            <person name="Forbes L."/>
            <person name="Fowler G."/>
            <person name="Francisco L."/>
            <person name="Fu Q."/>
            <person name="Gubbala S."/>
            <person name="Hale W."/>
            <person name="Han Y."/>
            <person name="Hemphill L."/>
            <person name="Highlander S.K."/>
            <person name="Hirani K."/>
            <person name="Hogues M."/>
            <person name="Jackson L."/>
            <person name="Jakkamsetti A."/>
            <person name="Javaid M."/>
            <person name="Jiang H."/>
            <person name="Korchina V."/>
            <person name="Kovar C."/>
            <person name="Lara F."/>
            <person name="Lee S."/>
            <person name="Mata R."/>
            <person name="Mathew T."/>
            <person name="Moen C."/>
            <person name="Morales K."/>
            <person name="Munidasa M."/>
            <person name="Nazareth L."/>
            <person name="Ngo R."/>
            <person name="Nguyen L."/>
            <person name="Okwuonu G."/>
            <person name="Ongeri F."/>
            <person name="Patil S."/>
            <person name="Petrosino J."/>
            <person name="Pham C."/>
            <person name="Pham P."/>
            <person name="Pu L.-L."/>
            <person name="Puazo M."/>
            <person name="Raj R."/>
            <person name="Reid J."/>
            <person name="Rouhana J."/>
            <person name="Saada N."/>
            <person name="Shang Y."/>
            <person name="Simmons D."/>
            <person name="Thornton R."/>
            <person name="Warren J."/>
            <person name="Weissenberger G."/>
            <person name="Zhang J."/>
            <person name="Zhang L."/>
            <person name="Zhou C."/>
            <person name="Zhu D."/>
            <person name="Muzny D."/>
            <person name="Worley K."/>
            <person name="Gibbs R."/>
        </authorList>
    </citation>
    <scope>NUCLEOTIDE SEQUENCE [LARGE SCALE GENOMIC DNA]</scope>
    <source>
        <strain evidence="1 2">ATCC 49957</strain>
    </source>
</reference>
<name>D5RMW5_9PROT</name>
<accession>D5RMW5</accession>
<comment type="caution">
    <text evidence="1">The sequence shown here is derived from an EMBL/GenBank/DDBJ whole genome shotgun (WGS) entry which is preliminary data.</text>
</comment>
<dbReference type="AlphaFoldDB" id="D5RMW5"/>
<dbReference type="Gene3D" id="2.40.50.100">
    <property type="match status" value="1"/>
</dbReference>
<organism evidence="1 2">
    <name type="scientific">Pseudoroseomonas cervicalis ATCC 49957</name>
    <dbReference type="NCBI Taxonomy" id="525371"/>
    <lineage>
        <taxon>Bacteria</taxon>
        <taxon>Pseudomonadati</taxon>
        <taxon>Pseudomonadota</taxon>
        <taxon>Alphaproteobacteria</taxon>
        <taxon>Acetobacterales</taxon>
        <taxon>Roseomonadaceae</taxon>
        <taxon>Roseomonas</taxon>
    </lineage>
</organism>
<evidence type="ECO:0000313" key="1">
    <source>
        <dbReference type="EMBL" id="EFH11358.1"/>
    </source>
</evidence>
<protein>
    <submittedName>
        <fullName evidence="1">Uncharacterized protein</fullName>
    </submittedName>
</protein>
<dbReference type="PANTHER" id="PTHR30438:SF2">
    <property type="entry name" value="MEMBRANE PROTEIN"/>
    <property type="match status" value="1"/>
</dbReference>
<dbReference type="SUPFAM" id="SSF111369">
    <property type="entry name" value="HlyD-like secretion proteins"/>
    <property type="match status" value="1"/>
</dbReference>
<dbReference type="HOGENOM" id="CLU_2283533_0_0_5"/>
<dbReference type="GO" id="GO:0005886">
    <property type="term" value="C:plasma membrane"/>
    <property type="evidence" value="ECO:0007669"/>
    <property type="project" value="TreeGrafter"/>
</dbReference>
<dbReference type="Gene3D" id="1.10.287.470">
    <property type="entry name" value="Helix hairpin bin"/>
    <property type="match status" value="1"/>
</dbReference>
<evidence type="ECO:0000313" key="2">
    <source>
        <dbReference type="Proteomes" id="UP000005324"/>
    </source>
</evidence>
<dbReference type="EMBL" id="ADVL01000419">
    <property type="protein sequence ID" value="EFH11358.1"/>
    <property type="molecule type" value="Genomic_DNA"/>
</dbReference>
<feature type="non-terminal residue" evidence="1">
    <location>
        <position position="103"/>
    </location>
</feature>
<proteinExistence type="predicted"/>
<dbReference type="PANTHER" id="PTHR30438">
    <property type="entry name" value="36 KDA ANTIGEN-RELATED"/>
    <property type="match status" value="1"/>
</dbReference>
<sequence length="103" mass="10727">MAVARRGWIWGVAALAVVTGAAWAGWRYFAAEPALPPFIVAVNGRIEAEQIDIASKIAGRVASLAIEEGQMLEAGAVVARLDASTQQAQLRAAAAQLAEAEQA</sequence>
<keyword evidence="2" id="KW-1185">Reference proteome</keyword>